<name>A0ABU5I5W6_9HYPH</name>
<dbReference type="EMBL" id="JAXLPB010000006">
    <property type="protein sequence ID" value="MDY8110788.1"/>
    <property type="molecule type" value="Genomic_DNA"/>
</dbReference>
<dbReference type="Proteomes" id="UP001294412">
    <property type="component" value="Unassembled WGS sequence"/>
</dbReference>
<accession>A0ABU5I5W6</accession>
<comment type="caution">
    <text evidence="1">The sequence shown here is derived from an EMBL/GenBank/DDBJ whole genome shotgun (WGS) entry which is preliminary data.</text>
</comment>
<evidence type="ECO:0000313" key="1">
    <source>
        <dbReference type="EMBL" id="MDY8110788.1"/>
    </source>
</evidence>
<keyword evidence="2" id="KW-1185">Reference proteome</keyword>
<reference evidence="1 2" key="1">
    <citation type="submission" date="2023-12" db="EMBL/GenBank/DDBJ databases">
        <title>Description of Novel Strain Fulvimarina sp. 2208YS6-2-32 isolated from Uroteuthis (Photololigo) edulis.</title>
        <authorList>
            <person name="Park J.-S."/>
        </authorList>
    </citation>
    <scope>NUCLEOTIDE SEQUENCE [LARGE SCALE GENOMIC DNA]</scope>
    <source>
        <strain evidence="1 2">2208YS6-2-32</strain>
    </source>
</reference>
<protein>
    <submittedName>
        <fullName evidence="1">Uncharacterized protein</fullName>
    </submittedName>
</protein>
<gene>
    <name evidence="1" type="ORF">U0C82_16730</name>
</gene>
<proteinExistence type="predicted"/>
<evidence type="ECO:0000313" key="2">
    <source>
        <dbReference type="Proteomes" id="UP001294412"/>
    </source>
</evidence>
<sequence>MASQVRHILAAFPQGNLIPLDLAAGLKVLPDGRVIIIDSNNDVLIMFDPADFEGVERSLVLETLRRLLTAISRGKVVELPEWLQ</sequence>
<dbReference type="RefSeq" id="WP_322188675.1">
    <property type="nucleotide sequence ID" value="NZ_JAXLPB010000006.1"/>
</dbReference>
<organism evidence="1 2">
    <name type="scientific">Fulvimarina uroteuthidis</name>
    <dbReference type="NCBI Taxonomy" id="3098149"/>
    <lineage>
        <taxon>Bacteria</taxon>
        <taxon>Pseudomonadati</taxon>
        <taxon>Pseudomonadota</taxon>
        <taxon>Alphaproteobacteria</taxon>
        <taxon>Hyphomicrobiales</taxon>
        <taxon>Aurantimonadaceae</taxon>
        <taxon>Fulvimarina</taxon>
    </lineage>
</organism>